<dbReference type="AlphaFoldDB" id="A0A1H9PRA7"/>
<evidence type="ECO:0000313" key="1">
    <source>
        <dbReference type="EMBL" id="SER50620.1"/>
    </source>
</evidence>
<name>A0A1H9PRA7_9EURY</name>
<accession>A0A1H9PRA7</accession>
<evidence type="ECO:0000313" key="2">
    <source>
        <dbReference type="Proteomes" id="UP000199114"/>
    </source>
</evidence>
<protein>
    <submittedName>
        <fullName evidence="1">Uncharacterized protein</fullName>
    </submittedName>
</protein>
<dbReference type="Proteomes" id="UP000199114">
    <property type="component" value="Unassembled WGS sequence"/>
</dbReference>
<dbReference type="EMBL" id="FOFD01000006">
    <property type="protein sequence ID" value="SER50620.1"/>
    <property type="molecule type" value="Genomic_DNA"/>
</dbReference>
<reference evidence="2" key="1">
    <citation type="submission" date="2016-10" db="EMBL/GenBank/DDBJ databases">
        <authorList>
            <person name="Varghese N."/>
            <person name="Submissions S."/>
        </authorList>
    </citation>
    <scope>NUCLEOTIDE SEQUENCE [LARGE SCALE GENOMIC DNA]</scope>
    <source>
        <strain evidence="2">DSM 25055</strain>
    </source>
</reference>
<dbReference type="STRING" id="1186196.SAMN04489841_3948"/>
<organism evidence="1 2">
    <name type="scientific">Natrinema salaciae</name>
    <dbReference type="NCBI Taxonomy" id="1186196"/>
    <lineage>
        <taxon>Archaea</taxon>
        <taxon>Methanobacteriati</taxon>
        <taxon>Methanobacteriota</taxon>
        <taxon>Stenosarchaea group</taxon>
        <taxon>Halobacteria</taxon>
        <taxon>Halobacteriales</taxon>
        <taxon>Natrialbaceae</taxon>
        <taxon>Natrinema</taxon>
    </lineage>
</organism>
<keyword evidence="2" id="KW-1185">Reference proteome</keyword>
<dbReference type="RefSeq" id="WP_090620809.1">
    <property type="nucleotide sequence ID" value="NZ_FOFD01000006.1"/>
</dbReference>
<gene>
    <name evidence="1" type="ORF">SAMN04489841_3948</name>
</gene>
<proteinExistence type="predicted"/>
<sequence>MTYERTCLRVNGEVAIVETYPRQFDDVPFEYALRRAGEAWVLEQPRYQYTDHVIDYARKELDERIVEVCVPVAQTTLSEYVESARPDEGVGAASPTTTAD</sequence>